<dbReference type="SUPFAM" id="SSF51445">
    <property type="entry name" value="(Trans)glycosidases"/>
    <property type="match status" value="1"/>
</dbReference>
<dbReference type="RefSeq" id="WP_044238420.1">
    <property type="nucleotide sequence ID" value="NZ_ASRX01000011.1"/>
</dbReference>
<dbReference type="eggNOG" id="COG3934">
    <property type="taxonomic scope" value="Bacteria"/>
</dbReference>
<evidence type="ECO:0000313" key="2">
    <source>
        <dbReference type="EMBL" id="EYF07298.1"/>
    </source>
</evidence>
<dbReference type="InterPro" id="IPR017853">
    <property type="entry name" value="GH"/>
</dbReference>
<accession>A0A017TDC3</accession>
<dbReference type="PANTHER" id="PTHR37398:SF3">
    <property type="entry name" value="GLYCOSIDE HYDROLASE FAMILY 5 DOMAIN-CONTAINING PROTEIN"/>
    <property type="match status" value="1"/>
</dbReference>
<comment type="caution">
    <text evidence="2">The sequence shown here is derived from an EMBL/GenBank/DDBJ whole genome shotgun (WGS) entry which is preliminary data.</text>
</comment>
<dbReference type="Gene3D" id="3.20.20.80">
    <property type="entry name" value="Glycosidases"/>
    <property type="match status" value="1"/>
</dbReference>
<proteinExistence type="predicted"/>
<gene>
    <name evidence="2" type="ORF">CAP_0777</name>
</gene>
<dbReference type="Proteomes" id="UP000019678">
    <property type="component" value="Unassembled WGS sequence"/>
</dbReference>
<evidence type="ECO:0000256" key="1">
    <source>
        <dbReference type="SAM" id="MobiDB-lite"/>
    </source>
</evidence>
<name>A0A017TDC3_9BACT</name>
<keyword evidence="3" id="KW-1185">Reference proteome</keyword>
<dbReference type="AlphaFoldDB" id="A0A017TDC3"/>
<reference evidence="2 3" key="1">
    <citation type="submission" date="2013-05" db="EMBL/GenBank/DDBJ databases">
        <title>Genome assembly of Chondromyces apiculatus DSM 436.</title>
        <authorList>
            <person name="Sharma G."/>
            <person name="Khatri I."/>
            <person name="Kaur C."/>
            <person name="Mayilraj S."/>
            <person name="Subramanian S."/>
        </authorList>
    </citation>
    <scope>NUCLEOTIDE SEQUENCE [LARGE SCALE GENOMIC DNA]</scope>
    <source>
        <strain evidence="2 3">DSM 436</strain>
    </source>
</reference>
<protein>
    <submittedName>
        <fullName evidence="2">Mannan endo-1,4-beta-mannosidase</fullName>
    </submittedName>
</protein>
<dbReference type="PANTHER" id="PTHR37398">
    <property type="entry name" value="ENDO-BETA-1,4-MANNANASE"/>
    <property type="match status" value="1"/>
</dbReference>
<evidence type="ECO:0000313" key="3">
    <source>
        <dbReference type="Proteomes" id="UP000019678"/>
    </source>
</evidence>
<dbReference type="STRING" id="1192034.CAP_0777"/>
<dbReference type="EMBL" id="ASRX01000011">
    <property type="protein sequence ID" value="EYF07298.1"/>
    <property type="molecule type" value="Genomic_DNA"/>
</dbReference>
<sequence>MSVRGESRETKHHGALRVSAVMTVAAALVACTSGEGEGTHGLGTGEGGAGGVGTGAPSSGHGGDGGEGGGEAEVCEDTCPAPGGGVTFACKHRFMYGVNYAWQYFGGDFGGIAAWQQAGVSADAASHAARLADIHDHGGSVVRWWVFPDFRGDGIAFDASDNPTGLGGTAVADLHKALELAAQADVYLMPCLFSFDAFRPSGDVAGIWVPGITPMVVDAQKRAMLLENVVRPLARAAASSPHSERLLAWDVINEPEWAMTGPSPYGDDTYDPMGELAVVTHAQMETFVAEVIGVLREESSALVTVGGAAMKWAKAWSAVDVDFYQFHMYDWINAYWPYMDSPAEFGVDDRPVVMGEFPLQGLSGVSYGELVGDWYGNGYAGALGWHYEEATPEQLDAMKAFASTHACETRY</sequence>
<feature type="region of interest" description="Disordered" evidence="1">
    <location>
        <begin position="36"/>
        <end position="71"/>
    </location>
</feature>
<dbReference type="PROSITE" id="PS51257">
    <property type="entry name" value="PROKAR_LIPOPROTEIN"/>
    <property type="match status" value="1"/>
</dbReference>
<organism evidence="2 3">
    <name type="scientific">Chondromyces apiculatus DSM 436</name>
    <dbReference type="NCBI Taxonomy" id="1192034"/>
    <lineage>
        <taxon>Bacteria</taxon>
        <taxon>Pseudomonadati</taxon>
        <taxon>Myxococcota</taxon>
        <taxon>Polyangia</taxon>
        <taxon>Polyangiales</taxon>
        <taxon>Polyangiaceae</taxon>
        <taxon>Chondromyces</taxon>
    </lineage>
</organism>